<dbReference type="EMBL" id="MVBN01000001">
    <property type="protein sequence ID" value="OOK84360.1"/>
    <property type="molecule type" value="Genomic_DNA"/>
</dbReference>
<accession>A0A1V3XZ99</accession>
<feature type="domain" description="Mycothiol-dependent maleylpyruvate isomerase metal-binding" evidence="2">
    <location>
        <begin position="20"/>
        <end position="138"/>
    </location>
</feature>
<evidence type="ECO:0000256" key="1">
    <source>
        <dbReference type="SAM" id="MobiDB-lite"/>
    </source>
</evidence>
<dbReference type="GO" id="GO:0046872">
    <property type="term" value="F:metal ion binding"/>
    <property type="evidence" value="ECO:0007669"/>
    <property type="project" value="InterPro"/>
</dbReference>
<sequence length="205" mass="21870">MADRPLTQLDKSDVLAGLFAVWDSLDALLDGLPEADWQSASPLPGWNVKAVVSHIIGTESFLLGIGAPEADVDLSTLEHVRNPIGVMNESWVIHLSAESGASLLKRFREVTNKRRKALESMSDDDWNAATTTPAGPTPTDGSCGSAPSTAGCMSRTSVRRYSGRRPTTSWAVGLASCPSTKCRPAWVSSWASWPKRPTAPGCCSS</sequence>
<dbReference type="NCBIfam" id="TIGR03083">
    <property type="entry name" value="maleylpyruvate isomerase family mycothiol-dependent enzyme"/>
    <property type="match status" value="1"/>
</dbReference>
<evidence type="ECO:0000313" key="4">
    <source>
        <dbReference type="Proteomes" id="UP000188532"/>
    </source>
</evidence>
<organism evidence="3 4">
    <name type="scientific">Mycobacterium kansasii</name>
    <dbReference type="NCBI Taxonomy" id="1768"/>
    <lineage>
        <taxon>Bacteria</taxon>
        <taxon>Bacillati</taxon>
        <taxon>Actinomycetota</taxon>
        <taxon>Actinomycetes</taxon>
        <taxon>Mycobacteriales</taxon>
        <taxon>Mycobacteriaceae</taxon>
        <taxon>Mycobacterium</taxon>
    </lineage>
</organism>
<feature type="region of interest" description="Disordered" evidence="1">
    <location>
        <begin position="118"/>
        <end position="160"/>
    </location>
</feature>
<dbReference type="InterPro" id="IPR034660">
    <property type="entry name" value="DinB/YfiT-like"/>
</dbReference>
<name>A0A1V3XZ99_MYCKA</name>
<dbReference type="Gene3D" id="1.20.120.450">
    <property type="entry name" value="dinb family like domain"/>
    <property type="match status" value="1"/>
</dbReference>
<dbReference type="InterPro" id="IPR024344">
    <property type="entry name" value="MDMPI_metal-binding"/>
</dbReference>
<dbReference type="AlphaFoldDB" id="A0A1V3XZ99"/>
<dbReference type="SUPFAM" id="SSF109854">
    <property type="entry name" value="DinB/YfiT-like putative metalloenzymes"/>
    <property type="match status" value="1"/>
</dbReference>
<dbReference type="Pfam" id="PF11716">
    <property type="entry name" value="MDMPI_N"/>
    <property type="match status" value="1"/>
</dbReference>
<reference evidence="3 4" key="1">
    <citation type="submission" date="2017-02" db="EMBL/GenBank/DDBJ databases">
        <title>Complete genome sequences of Mycobacterium kansasii strains isolated from rhesus macaques.</title>
        <authorList>
            <person name="Panda A."/>
            <person name="Nagaraj S."/>
            <person name="Zhao X."/>
            <person name="Tettelin H."/>
            <person name="Detolla L.J."/>
        </authorList>
    </citation>
    <scope>NUCLEOTIDE SEQUENCE [LARGE SCALE GENOMIC DNA]</scope>
    <source>
        <strain evidence="3 4">11-3469</strain>
    </source>
</reference>
<protein>
    <recommendedName>
        <fullName evidence="2">Mycothiol-dependent maleylpyruvate isomerase metal-binding domain-containing protein</fullName>
    </recommendedName>
</protein>
<comment type="caution">
    <text evidence="3">The sequence shown here is derived from an EMBL/GenBank/DDBJ whole genome shotgun (WGS) entry which is preliminary data.</text>
</comment>
<feature type="compositionally biased region" description="Low complexity" evidence="1">
    <location>
        <begin position="128"/>
        <end position="139"/>
    </location>
</feature>
<dbReference type="STRING" id="1768.B1T50_22565"/>
<evidence type="ECO:0000259" key="2">
    <source>
        <dbReference type="Pfam" id="PF11716"/>
    </source>
</evidence>
<evidence type="ECO:0000313" key="3">
    <source>
        <dbReference type="EMBL" id="OOK84360.1"/>
    </source>
</evidence>
<gene>
    <name evidence="3" type="ORF">BZL29_0785</name>
</gene>
<dbReference type="Proteomes" id="UP000188532">
    <property type="component" value="Unassembled WGS sequence"/>
</dbReference>
<proteinExistence type="predicted"/>
<dbReference type="InterPro" id="IPR017517">
    <property type="entry name" value="Maleyloyr_isom"/>
</dbReference>